<dbReference type="InterPro" id="IPR007730">
    <property type="entry name" value="SPOR-like_dom"/>
</dbReference>
<protein>
    <recommendedName>
        <fullName evidence="1">SPOR domain-containing protein</fullName>
    </recommendedName>
</protein>
<accession>A0A381W393</accession>
<dbReference type="Gene3D" id="3.30.70.1070">
    <property type="entry name" value="Sporulation related repeat"/>
    <property type="match status" value="1"/>
</dbReference>
<dbReference type="SUPFAM" id="SSF48452">
    <property type="entry name" value="TPR-like"/>
    <property type="match status" value="1"/>
</dbReference>
<name>A0A381W393_9ZZZZ</name>
<evidence type="ECO:0000313" key="2">
    <source>
        <dbReference type="EMBL" id="SVA46353.1"/>
    </source>
</evidence>
<dbReference type="SUPFAM" id="SSF110997">
    <property type="entry name" value="Sporulation related repeat"/>
    <property type="match status" value="1"/>
</dbReference>
<gene>
    <name evidence="2" type="ORF">METZ01_LOCUS99207</name>
</gene>
<dbReference type="InterPro" id="IPR036680">
    <property type="entry name" value="SPOR-like_sf"/>
</dbReference>
<reference evidence="2" key="1">
    <citation type="submission" date="2018-05" db="EMBL/GenBank/DDBJ databases">
        <authorList>
            <person name="Lanie J.A."/>
            <person name="Ng W.-L."/>
            <person name="Kazmierczak K.M."/>
            <person name="Andrzejewski T.M."/>
            <person name="Davidsen T.M."/>
            <person name="Wayne K.J."/>
            <person name="Tettelin H."/>
            <person name="Glass J.I."/>
            <person name="Rusch D."/>
            <person name="Podicherti R."/>
            <person name="Tsui H.-C.T."/>
            <person name="Winkler M.E."/>
        </authorList>
    </citation>
    <scope>NUCLEOTIDE SEQUENCE</scope>
</reference>
<feature type="domain" description="SPOR" evidence="1">
    <location>
        <begin position="163"/>
        <end position="242"/>
    </location>
</feature>
<sequence length="248" mass="28350">MLGQNVDMYLSLLHEGKTDGVREQLPELVSKYPNDPGVLFLQALLMMDGMKSLELYNKILEKFPESKYAPDAALKIGEYFYARGLYSQAGRQLSKLPRIYPRYLDKQRVVDLMVSSFKAIGEEDSVRYYVGVYKSMFPELDVEVYGVKTNAKATQSLKLKPKLYEPKPYIVQIGAFGNKKNAKRLQLQISQVGYEVIIAPVEAGGRKLHAVRVVRFKSKREAEQVGKDIKRKLGTDFRVLYRPKSQNK</sequence>
<dbReference type="Gene3D" id="1.25.40.10">
    <property type="entry name" value="Tetratricopeptide repeat domain"/>
    <property type="match status" value="1"/>
</dbReference>
<dbReference type="AlphaFoldDB" id="A0A381W393"/>
<organism evidence="2">
    <name type="scientific">marine metagenome</name>
    <dbReference type="NCBI Taxonomy" id="408172"/>
    <lineage>
        <taxon>unclassified sequences</taxon>
        <taxon>metagenomes</taxon>
        <taxon>ecological metagenomes</taxon>
    </lineage>
</organism>
<dbReference type="Pfam" id="PF05036">
    <property type="entry name" value="SPOR"/>
    <property type="match status" value="1"/>
</dbReference>
<dbReference type="GO" id="GO:0042834">
    <property type="term" value="F:peptidoglycan binding"/>
    <property type="evidence" value="ECO:0007669"/>
    <property type="project" value="InterPro"/>
</dbReference>
<dbReference type="PROSITE" id="PS51724">
    <property type="entry name" value="SPOR"/>
    <property type="match status" value="1"/>
</dbReference>
<proteinExistence type="predicted"/>
<dbReference type="InterPro" id="IPR011990">
    <property type="entry name" value="TPR-like_helical_dom_sf"/>
</dbReference>
<dbReference type="EMBL" id="UINC01010420">
    <property type="protein sequence ID" value="SVA46353.1"/>
    <property type="molecule type" value="Genomic_DNA"/>
</dbReference>
<evidence type="ECO:0000259" key="1">
    <source>
        <dbReference type="PROSITE" id="PS51724"/>
    </source>
</evidence>